<evidence type="ECO:0000313" key="2">
    <source>
        <dbReference type="Proteomes" id="UP001341840"/>
    </source>
</evidence>
<name>A0ABU6ZMV0_9FABA</name>
<gene>
    <name evidence="1" type="ORF">PIB30_072900</name>
</gene>
<keyword evidence="2" id="KW-1185">Reference proteome</keyword>
<protein>
    <submittedName>
        <fullName evidence="1">Uncharacterized protein</fullName>
    </submittedName>
</protein>
<organism evidence="1 2">
    <name type="scientific">Stylosanthes scabra</name>
    <dbReference type="NCBI Taxonomy" id="79078"/>
    <lineage>
        <taxon>Eukaryota</taxon>
        <taxon>Viridiplantae</taxon>
        <taxon>Streptophyta</taxon>
        <taxon>Embryophyta</taxon>
        <taxon>Tracheophyta</taxon>
        <taxon>Spermatophyta</taxon>
        <taxon>Magnoliopsida</taxon>
        <taxon>eudicotyledons</taxon>
        <taxon>Gunneridae</taxon>
        <taxon>Pentapetalae</taxon>
        <taxon>rosids</taxon>
        <taxon>fabids</taxon>
        <taxon>Fabales</taxon>
        <taxon>Fabaceae</taxon>
        <taxon>Papilionoideae</taxon>
        <taxon>50 kb inversion clade</taxon>
        <taxon>dalbergioids sensu lato</taxon>
        <taxon>Dalbergieae</taxon>
        <taxon>Pterocarpus clade</taxon>
        <taxon>Stylosanthes</taxon>
    </lineage>
</organism>
<dbReference type="EMBL" id="JASCZI010272733">
    <property type="protein sequence ID" value="MED6223324.1"/>
    <property type="molecule type" value="Genomic_DNA"/>
</dbReference>
<sequence>MDDGPNAGPLLVGLLHDILQLLQGLGLVEVAGLDLVAPALFGDCVEVLLQGGVAEDLSLLVEGGSTTEEEEGIIAEVLSGYVIGGGETAEVVVGGGGEDLERVGM</sequence>
<comment type="caution">
    <text evidence="1">The sequence shown here is derived from an EMBL/GenBank/DDBJ whole genome shotgun (WGS) entry which is preliminary data.</text>
</comment>
<evidence type="ECO:0000313" key="1">
    <source>
        <dbReference type="EMBL" id="MED6223324.1"/>
    </source>
</evidence>
<accession>A0ABU6ZMV0</accession>
<reference evidence="1 2" key="1">
    <citation type="journal article" date="2023" name="Plants (Basel)">
        <title>Bridging the Gap: Combining Genomics and Transcriptomics Approaches to Understand Stylosanthes scabra, an Orphan Legume from the Brazilian Caatinga.</title>
        <authorList>
            <person name="Ferreira-Neto J.R.C."/>
            <person name="da Silva M.D."/>
            <person name="Binneck E."/>
            <person name="de Melo N.F."/>
            <person name="da Silva R.H."/>
            <person name="de Melo A.L.T.M."/>
            <person name="Pandolfi V."/>
            <person name="Bustamante F.O."/>
            <person name="Brasileiro-Vidal A.C."/>
            <person name="Benko-Iseppon A.M."/>
        </authorList>
    </citation>
    <scope>NUCLEOTIDE SEQUENCE [LARGE SCALE GENOMIC DNA]</scope>
    <source>
        <tissue evidence="1">Leaves</tissue>
    </source>
</reference>
<dbReference type="Proteomes" id="UP001341840">
    <property type="component" value="Unassembled WGS sequence"/>
</dbReference>
<proteinExistence type="predicted"/>